<gene>
    <name evidence="1" type="ORF">APTSU1_001045000</name>
</gene>
<dbReference type="Proteomes" id="UP001623349">
    <property type="component" value="Unassembled WGS sequence"/>
</dbReference>
<proteinExistence type="predicted"/>
<dbReference type="EMBL" id="BAAFST010000010">
    <property type="protein sequence ID" value="GAB1295216.1"/>
    <property type="molecule type" value="Genomic_DNA"/>
</dbReference>
<protein>
    <submittedName>
        <fullName evidence="1">Uncharacterized protein</fullName>
    </submittedName>
</protein>
<evidence type="ECO:0000313" key="1">
    <source>
        <dbReference type="EMBL" id="GAB1295216.1"/>
    </source>
</evidence>
<accession>A0ABQ0F7X5</accession>
<keyword evidence="2" id="KW-1185">Reference proteome</keyword>
<name>A0ABQ0F7X5_APOSI</name>
<sequence length="36" mass="3841">MLNAIVTNEMSVLGGCPAQMVSHLGEPGHQHVLDRV</sequence>
<organism evidence="1 2">
    <name type="scientific">Apodemus speciosus</name>
    <name type="common">Large Japanese field mouse</name>
    <dbReference type="NCBI Taxonomy" id="105296"/>
    <lineage>
        <taxon>Eukaryota</taxon>
        <taxon>Metazoa</taxon>
        <taxon>Chordata</taxon>
        <taxon>Craniata</taxon>
        <taxon>Vertebrata</taxon>
        <taxon>Euteleostomi</taxon>
        <taxon>Mammalia</taxon>
        <taxon>Eutheria</taxon>
        <taxon>Euarchontoglires</taxon>
        <taxon>Glires</taxon>
        <taxon>Rodentia</taxon>
        <taxon>Myomorpha</taxon>
        <taxon>Muroidea</taxon>
        <taxon>Muridae</taxon>
        <taxon>Murinae</taxon>
        <taxon>Apodemus</taxon>
    </lineage>
</organism>
<comment type="caution">
    <text evidence="1">The sequence shown here is derived from an EMBL/GenBank/DDBJ whole genome shotgun (WGS) entry which is preliminary data.</text>
</comment>
<reference evidence="1 2" key="1">
    <citation type="submission" date="2024-08" db="EMBL/GenBank/DDBJ databases">
        <title>The draft genome of Apodemus speciosus.</title>
        <authorList>
            <person name="Nabeshima K."/>
            <person name="Suzuki S."/>
            <person name="Onuma M."/>
        </authorList>
    </citation>
    <scope>NUCLEOTIDE SEQUENCE [LARGE SCALE GENOMIC DNA]</scope>
    <source>
        <strain evidence="1">IB14-021</strain>
    </source>
</reference>
<evidence type="ECO:0000313" key="2">
    <source>
        <dbReference type="Proteomes" id="UP001623349"/>
    </source>
</evidence>